<dbReference type="OrthoDB" id="9802383at2"/>
<keyword evidence="5" id="KW-1185">Reference proteome</keyword>
<evidence type="ECO:0000313" key="5">
    <source>
        <dbReference type="Proteomes" id="UP000186705"/>
    </source>
</evidence>
<evidence type="ECO:0000259" key="3">
    <source>
        <dbReference type="PROSITE" id="PS50930"/>
    </source>
</evidence>
<dbReference type="PANTHER" id="PTHR37299:SF1">
    <property type="entry name" value="STAGE 0 SPORULATION PROTEIN A HOMOLOG"/>
    <property type="match status" value="1"/>
</dbReference>
<organism evidence="4 5">
    <name type="scientific">Dubosiella newyorkensis</name>
    <dbReference type="NCBI Taxonomy" id="1862672"/>
    <lineage>
        <taxon>Bacteria</taxon>
        <taxon>Bacillati</taxon>
        <taxon>Bacillota</taxon>
        <taxon>Erysipelotrichia</taxon>
        <taxon>Erysipelotrichales</taxon>
        <taxon>Erysipelotrichaceae</taxon>
        <taxon>Dubosiella</taxon>
    </lineage>
</organism>
<dbReference type="GeneID" id="78276549"/>
<dbReference type="SUPFAM" id="SSF52172">
    <property type="entry name" value="CheY-like"/>
    <property type="match status" value="1"/>
</dbReference>
<dbReference type="Pfam" id="PF00072">
    <property type="entry name" value="Response_reg"/>
    <property type="match status" value="1"/>
</dbReference>
<dbReference type="PROSITE" id="PS50930">
    <property type="entry name" value="HTH_LYTTR"/>
    <property type="match status" value="1"/>
</dbReference>
<evidence type="ECO:0000259" key="2">
    <source>
        <dbReference type="PROSITE" id="PS50110"/>
    </source>
</evidence>
<dbReference type="GO" id="GO:0000156">
    <property type="term" value="F:phosphorelay response regulator activity"/>
    <property type="evidence" value="ECO:0007669"/>
    <property type="project" value="InterPro"/>
</dbReference>
<evidence type="ECO:0000256" key="1">
    <source>
        <dbReference type="PROSITE-ProRule" id="PRU00169"/>
    </source>
</evidence>
<dbReference type="PROSITE" id="PS50110">
    <property type="entry name" value="RESPONSE_REGULATORY"/>
    <property type="match status" value="1"/>
</dbReference>
<dbReference type="Gene3D" id="2.40.50.1020">
    <property type="entry name" value="LytTr DNA-binding domain"/>
    <property type="match status" value="1"/>
</dbReference>
<proteinExistence type="predicted"/>
<evidence type="ECO:0008006" key="6">
    <source>
        <dbReference type="Google" id="ProtNLM"/>
    </source>
</evidence>
<sequence length="236" mass="28028">MKILICDNNPDDIHHLSHLLNEYCEYRQLVIQDIKICHHSNEVFRSIQDCDLLFLDVELDDENGIDIGMQIKTMNCRIRIIITSAFQDYLIAGYKINACRYLLKPIEKIEFFIEMDSIMNDYFKNQQGFYERTIQPGKIFYHQILFIEAYNRKTQITLENGKSGIVKHSLSEWIEILKEQPFDQSHKSVVVNFKAIQTIGKQDIYLHNGQTVPVSRHYRKSFLQNYINYLQCEDYE</sequence>
<feature type="modified residue" description="4-aspartylphosphate" evidence="1">
    <location>
        <position position="56"/>
    </location>
</feature>
<feature type="domain" description="Response regulatory" evidence="2">
    <location>
        <begin position="2"/>
        <end position="119"/>
    </location>
</feature>
<dbReference type="Pfam" id="PF04397">
    <property type="entry name" value="LytTR"/>
    <property type="match status" value="1"/>
</dbReference>
<name>A0A1U7NJN9_9FIRM</name>
<reference evidence="4 5" key="1">
    <citation type="submission" date="2016-11" db="EMBL/GenBank/DDBJ databases">
        <title>Description of two novel members of the family Erysipelotrichaceae: Ileibacterium lipovorans gen. nov., sp. nov. and Dubosiella newyorkensis, gen. nov., sp. nov.</title>
        <authorList>
            <person name="Cox L.M."/>
            <person name="Sohn J."/>
            <person name="Tyrrell K.L."/>
            <person name="Citron D.M."/>
            <person name="Lawson P.A."/>
            <person name="Patel N.B."/>
            <person name="Iizumi T."/>
            <person name="Perez-Perez G.I."/>
            <person name="Goldstein E.J."/>
            <person name="Blaser M.J."/>
        </authorList>
    </citation>
    <scope>NUCLEOTIDE SEQUENCE [LARGE SCALE GENOMIC DNA]</scope>
    <source>
        <strain evidence="4 5">NYU-BL-A4</strain>
    </source>
</reference>
<dbReference type="InterPro" id="IPR007492">
    <property type="entry name" value="LytTR_DNA-bd_dom"/>
</dbReference>
<dbReference type="Proteomes" id="UP000186705">
    <property type="component" value="Unassembled WGS sequence"/>
</dbReference>
<gene>
    <name evidence="4" type="ORF">BO225_11475</name>
</gene>
<dbReference type="GO" id="GO:0003677">
    <property type="term" value="F:DNA binding"/>
    <property type="evidence" value="ECO:0007669"/>
    <property type="project" value="InterPro"/>
</dbReference>
<protein>
    <recommendedName>
        <fullName evidence="6">Response regulatory domain-containing protein</fullName>
    </recommendedName>
</protein>
<dbReference type="RefSeq" id="WP_076342362.1">
    <property type="nucleotide sequence ID" value="NZ_JBGNFS010000013.1"/>
</dbReference>
<feature type="domain" description="HTH LytTR-type" evidence="3">
    <location>
        <begin position="141"/>
        <end position="228"/>
    </location>
</feature>
<dbReference type="InterPro" id="IPR011006">
    <property type="entry name" value="CheY-like_superfamily"/>
</dbReference>
<accession>A0A1U7NJN9</accession>
<dbReference type="InterPro" id="IPR046947">
    <property type="entry name" value="LytR-like"/>
</dbReference>
<dbReference type="Gene3D" id="3.40.50.2300">
    <property type="match status" value="1"/>
</dbReference>
<keyword evidence="1" id="KW-0597">Phosphoprotein</keyword>
<comment type="caution">
    <text evidence="4">The sequence shown here is derived from an EMBL/GenBank/DDBJ whole genome shotgun (WGS) entry which is preliminary data.</text>
</comment>
<dbReference type="InterPro" id="IPR001789">
    <property type="entry name" value="Sig_transdc_resp-reg_receiver"/>
</dbReference>
<dbReference type="PANTHER" id="PTHR37299">
    <property type="entry name" value="TRANSCRIPTIONAL REGULATOR-RELATED"/>
    <property type="match status" value="1"/>
</dbReference>
<dbReference type="AlphaFoldDB" id="A0A1U7NJN9"/>
<dbReference type="SMART" id="SM00448">
    <property type="entry name" value="REC"/>
    <property type="match status" value="1"/>
</dbReference>
<dbReference type="STRING" id="1862672.BO225_11475"/>
<dbReference type="EMBL" id="MPKA01000139">
    <property type="protein sequence ID" value="OLU43878.1"/>
    <property type="molecule type" value="Genomic_DNA"/>
</dbReference>
<evidence type="ECO:0000313" key="4">
    <source>
        <dbReference type="EMBL" id="OLU43878.1"/>
    </source>
</evidence>
<dbReference type="SMART" id="SM00850">
    <property type="entry name" value="LytTR"/>
    <property type="match status" value="1"/>
</dbReference>